<dbReference type="Proteomes" id="UP001146120">
    <property type="component" value="Unassembled WGS sequence"/>
</dbReference>
<sequence length="708" mass="78713">MRDDEATEDTPELSSARSIVWLEESPFPSVTKMAPIDSLHSYDPEDDPMLTTRSNAPVVEDSLVVHLSIRTDRMLVGALVVCLALLSIVVLLHGGRNIFILEHGLRVHHKDRTETQKLYNSRCGAIFSVLNYPIKVTAGVLVSVVILTFGKRFVMVSNPKYETRLGVMVVSFAMAYLLTSSLTSIKVKLLDDIPVIHMNADDLVTPIVLHEAKMAPSSDFNHTWSENTPNNSITNSVLRSAVRPYQMHPPPLCTAADSKIQPSPVTATFGFRLATWQADVLHSAIAADSNTSNSFKIYMNQTKQQAMARQQNFPMNMSIATNLFANSLMFSYSRVKWWNKGINMSQRMETTFSQRFGQRSMDDIASEPQSLTATEVFDLAPPSNASGRADPVDWFVNRTRALLHESLAPHVMTSYIASSIEFKSIKLTDDITMDAITYELPMWKGYLNRKLTAKGKTLVSKGLNNSEIEGITNRTDAWEAAQEARTVYYEINKRDDCGPSVPACIVESREFADGVQIVPEHRIRAVGICLNDEGTEELQFTETIGPVPGSNSNEMTVLRMPACTNKSETSFHISGFSYRIVGDAMLDSPAPGVDKREDPAATRQRGVLVNPRKVYTFTVARISWKTVDLATKFNVGCDNSTDCRGLSVPMDPEPGKPQRHVVVGQQRLPIAQLQPYAYEEPYYHVQFVSGVPLVATPILQNVNLPTTR</sequence>
<keyword evidence="1" id="KW-0472">Membrane</keyword>
<name>A0AAV2YYV1_9STRA</name>
<feature type="transmembrane region" description="Helical" evidence="1">
    <location>
        <begin position="125"/>
        <end position="149"/>
    </location>
</feature>
<protein>
    <submittedName>
        <fullName evidence="2">Uncharacterized protein</fullName>
    </submittedName>
</protein>
<organism evidence="2 3">
    <name type="scientific">Lagenidium giganteum</name>
    <dbReference type="NCBI Taxonomy" id="4803"/>
    <lineage>
        <taxon>Eukaryota</taxon>
        <taxon>Sar</taxon>
        <taxon>Stramenopiles</taxon>
        <taxon>Oomycota</taxon>
        <taxon>Peronosporomycetes</taxon>
        <taxon>Pythiales</taxon>
        <taxon>Pythiaceae</taxon>
    </lineage>
</organism>
<evidence type="ECO:0000313" key="3">
    <source>
        <dbReference type="Proteomes" id="UP001146120"/>
    </source>
</evidence>
<proteinExistence type="predicted"/>
<feature type="transmembrane region" description="Helical" evidence="1">
    <location>
        <begin position="75"/>
        <end position="95"/>
    </location>
</feature>
<accession>A0AAV2YYV1</accession>
<keyword evidence="1" id="KW-1133">Transmembrane helix</keyword>
<gene>
    <name evidence="2" type="ORF">N0F65_000814</name>
</gene>
<keyword evidence="3" id="KW-1185">Reference proteome</keyword>
<evidence type="ECO:0000256" key="1">
    <source>
        <dbReference type="SAM" id="Phobius"/>
    </source>
</evidence>
<dbReference type="EMBL" id="DAKRPA010000101">
    <property type="protein sequence ID" value="DAZ98619.1"/>
    <property type="molecule type" value="Genomic_DNA"/>
</dbReference>
<reference evidence="2" key="1">
    <citation type="submission" date="2022-11" db="EMBL/GenBank/DDBJ databases">
        <authorList>
            <person name="Morgan W.R."/>
            <person name="Tartar A."/>
        </authorList>
    </citation>
    <scope>NUCLEOTIDE SEQUENCE</scope>
    <source>
        <strain evidence="2">ARSEF 373</strain>
    </source>
</reference>
<comment type="caution">
    <text evidence="2">The sequence shown here is derived from an EMBL/GenBank/DDBJ whole genome shotgun (WGS) entry which is preliminary data.</text>
</comment>
<evidence type="ECO:0000313" key="2">
    <source>
        <dbReference type="EMBL" id="DAZ98619.1"/>
    </source>
</evidence>
<dbReference type="AlphaFoldDB" id="A0AAV2YYV1"/>
<feature type="transmembrane region" description="Helical" evidence="1">
    <location>
        <begin position="161"/>
        <end position="179"/>
    </location>
</feature>
<keyword evidence="1" id="KW-0812">Transmembrane</keyword>
<reference evidence="2" key="2">
    <citation type="journal article" date="2023" name="Microbiol Resour">
        <title>Decontamination and Annotation of the Draft Genome Sequence of the Oomycete Lagenidium giganteum ARSEF 373.</title>
        <authorList>
            <person name="Morgan W.R."/>
            <person name="Tartar A."/>
        </authorList>
    </citation>
    <scope>NUCLEOTIDE SEQUENCE</scope>
    <source>
        <strain evidence="2">ARSEF 373</strain>
    </source>
</reference>